<evidence type="ECO:0000256" key="3">
    <source>
        <dbReference type="ARBA" id="ARBA00022737"/>
    </source>
</evidence>
<protein>
    <recommendedName>
        <fullName evidence="6">RRM domain-containing protein</fullName>
    </recommendedName>
</protein>
<dbReference type="GO" id="GO:0006397">
    <property type="term" value="P:mRNA processing"/>
    <property type="evidence" value="ECO:0007669"/>
    <property type="project" value="UniProtKB-KW"/>
</dbReference>
<evidence type="ECO:0000256" key="1">
    <source>
        <dbReference type="ARBA" id="ARBA00022553"/>
    </source>
</evidence>
<feature type="domain" description="RRM" evidence="6">
    <location>
        <begin position="108"/>
        <end position="185"/>
    </location>
</feature>
<keyword evidence="3" id="KW-0677">Repeat</keyword>
<dbReference type="Gene3D" id="3.30.70.330">
    <property type="match status" value="3"/>
</dbReference>
<evidence type="ECO:0000313" key="8">
    <source>
        <dbReference type="Proteomes" id="UP000694388"/>
    </source>
</evidence>
<dbReference type="InterPro" id="IPR000504">
    <property type="entry name" value="RRM_dom"/>
</dbReference>
<feature type="domain" description="RRM" evidence="6">
    <location>
        <begin position="8"/>
        <end position="87"/>
    </location>
</feature>
<evidence type="ECO:0000256" key="2">
    <source>
        <dbReference type="ARBA" id="ARBA00022664"/>
    </source>
</evidence>
<keyword evidence="8" id="KW-1185">Reference proteome</keyword>
<keyword evidence="4 5" id="KW-0694">RNA-binding</keyword>
<proteinExistence type="predicted"/>
<keyword evidence="2" id="KW-0507">mRNA processing</keyword>
<keyword evidence="1" id="KW-0597">Phosphoprotein</keyword>
<accession>A0A8C4QEZ1</accession>
<organism evidence="7 8">
    <name type="scientific">Eptatretus burgeri</name>
    <name type="common">Inshore hagfish</name>
    <dbReference type="NCBI Taxonomy" id="7764"/>
    <lineage>
        <taxon>Eukaryota</taxon>
        <taxon>Metazoa</taxon>
        <taxon>Chordata</taxon>
        <taxon>Craniata</taxon>
        <taxon>Vertebrata</taxon>
        <taxon>Cyclostomata</taxon>
        <taxon>Myxini</taxon>
        <taxon>Myxiniformes</taxon>
        <taxon>Myxinidae</taxon>
        <taxon>Eptatretinae</taxon>
        <taxon>Eptatretus</taxon>
    </lineage>
</organism>
<dbReference type="InterPro" id="IPR050666">
    <property type="entry name" value="ESRP"/>
</dbReference>
<sequence length="359" mass="40829">MSTENEGFVVRVRGLPWTCTHDEVIEFFSGSKIVKGTSGIRFTFTRDGKPTGEAFIQFESEEDLKKALDKHRKTMGHRYVEVFRSKLSEMQWALNHSGPNYQEYNQEGCVRLRGLPFGCTKEDILNFFVGYEIVPDGIVLPLDYQGRSTGEAFVQFVTQETAEAALTKDKHKMGHRYVEIFKCSRGEFRGVYDMYRRGVPRWGPYDRPGFRGGSYYANNFRAMGYRSYTGGNTYQSTTGHCVHMRGIPFRATEQEIIEFFAPLNPVKVHIEYEPNGRATGEADVDFTSHEDAVAAMSKDKAHMKHRYVELFLNSTSTSGGGYGHERTMGKYGVGVQKYNGRGLAEFCEIDHSQDNMDIT</sequence>
<dbReference type="PANTHER" id="PTHR13976">
    <property type="entry name" value="HETEROGENEOUS NUCLEAR RIBONUCLEOPROTEIN-RELATED"/>
    <property type="match status" value="1"/>
</dbReference>
<dbReference type="InterPro" id="IPR035979">
    <property type="entry name" value="RBD_domain_sf"/>
</dbReference>
<dbReference type="PROSITE" id="PS50102">
    <property type="entry name" value="RRM"/>
    <property type="match status" value="3"/>
</dbReference>
<dbReference type="Pfam" id="PF00076">
    <property type="entry name" value="RRM_1"/>
    <property type="match status" value="3"/>
</dbReference>
<dbReference type="GO" id="GO:0003723">
    <property type="term" value="F:RNA binding"/>
    <property type="evidence" value="ECO:0007669"/>
    <property type="project" value="UniProtKB-UniRule"/>
</dbReference>
<dbReference type="AlphaFoldDB" id="A0A8C4QEZ1"/>
<dbReference type="Proteomes" id="UP000694388">
    <property type="component" value="Unplaced"/>
</dbReference>
<reference evidence="7" key="1">
    <citation type="submission" date="2025-08" db="UniProtKB">
        <authorList>
            <consortium name="Ensembl"/>
        </authorList>
    </citation>
    <scope>IDENTIFICATION</scope>
</reference>
<dbReference type="Ensembl" id="ENSEBUT00000015051.1">
    <property type="protein sequence ID" value="ENSEBUP00000014476.1"/>
    <property type="gene ID" value="ENSEBUG00000009078.1"/>
</dbReference>
<name>A0A8C4QEZ1_EPTBU</name>
<evidence type="ECO:0000313" key="7">
    <source>
        <dbReference type="Ensembl" id="ENSEBUP00000014476.1"/>
    </source>
</evidence>
<dbReference type="FunFam" id="3.30.70.330:FF:000131">
    <property type="entry name" value="Heterogeneous nuclear ribonucleoprotein h3 isoform"/>
    <property type="match status" value="1"/>
</dbReference>
<dbReference type="FunFam" id="3.30.70.330:FF:000071">
    <property type="entry name" value="heterogeneous nuclear ribonucleoprotein H isoform X1"/>
    <property type="match status" value="1"/>
</dbReference>
<reference evidence="7" key="2">
    <citation type="submission" date="2025-09" db="UniProtKB">
        <authorList>
            <consortium name="Ensembl"/>
        </authorList>
    </citation>
    <scope>IDENTIFICATION</scope>
</reference>
<dbReference type="InterPro" id="IPR012677">
    <property type="entry name" value="Nucleotide-bd_a/b_plait_sf"/>
</dbReference>
<evidence type="ECO:0000256" key="4">
    <source>
        <dbReference type="ARBA" id="ARBA00022884"/>
    </source>
</evidence>
<feature type="domain" description="RRM" evidence="6">
    <location>
        <begin position="240"/>
        <end position="317"/>
    </location>
</feature>
<dbReference type="SMART" id="SM00360">
    <property type="entry name" value="RRM"/>
    <property type="match status" value="3"/>
</dbReference>
<dbReference type="GeneTree" id="ENSGT00940000153503"/>
<evidence type="ECO:0000256" key="5">
    <source>
        <dbReference type="PROSITE-ProRule" id="PRU00176"/>
    </source>
</evidence>
<dbReference type="SUPFAM" id="SSF54928">
    <property type="entry name" value="RNA-binding domain, RBD"/>
    <property type="match status" value="3"/>
</dbReference>
<evidence type="ECO:0000259" key="6">
    <source>
        <dbReference type="PROSITE" id="PS50102"/>
    </source>
</evidence>
<dbReference type="CDD" id="cd12506">
    <property type="entry name" value="RRM3_hnRNPH_CRSF1_like"/>
    <property type="match status" value="1"/>
</dbReference>